<feature type="compositionally biased region" description="Low complexity" evidence="1">
    <location>
        <begin position="183"/>
        <end position="195"/>
    </location>
</feature>
<dbReference type="OrthoDB" id="2021138at2759"/>
<evidence type="ECO:0000313" key="3">
    <source>
        <dbReference type="Proteomes" id="UP000237438"/>
    </source>
</evidence>
<evidence type="ECO:0000256" key="1">
    <source>
        <dbReference type="SAM" id="MobiDB-lite"/>
    </source>
</evidence>
<sequence length="294" mass="32339">MARKNTANDNTDNSNNNSTIQNGRSTEVFGSPNSSVGMKDDKNQLLPNTRINNETPRTTSSKHATSAYFQEQDKRQSISDYFSRNLAVFKADGRRSSLPSQDHRRTPTGTPKLSASWMTLTSAPLALPSSAGLNSKFSNESSEKNQLEISTPSIGLAIRTDVNNLSGGLFFKEDDGRRPSVASTKTSSSQSSKSSLNPAAINKKLQAFFGEGFTGKERSDNSINLHGKDVLSHTIMRNQAHRTTSPITETIRDTTRQREASPTNRRPITPVPSRDVVPFLYQDSQASDSLFLFF</sequence>
<proteinExistence type="predicted"/>
<reference evidence="2 3" key="1">
    <citation type="submission" date="2017-10" db="EMBL/GenBank/DDBJ databases">
        <title>Development of genomic resources for the powdery mildew, Erysiphe pulchra.</title>
        <authorList>
            <person name="Wadl P.A."/>
            <person name="Mack B.M."/>
            <person name="Moore G."/>
            <person name="Beltz S.B."/>
        </authorList>
    </citation>
    <scope>NUCLEOTIDE SEQUENCE [LARGE SCALE GENOMIC DNA]</scope>
    <source>
        <strain evidence="2">Cflorida</strain>
    </source>
</reference>
<dbReference type="STRING" id="225359.A0A2S4Q0K4"/>
<keyword evidence="3" id="KW-1185">Reference proteome</keyword>
<protein>
    <submittedName>
        <fullName evidence="2">Uncharacterized protein</fullName>
    </submittedName>
</protein>
<dbReference type="EMBL" id="PEDP01000066">
    <property type="protein sequence ID" value="POS87818.1"/>
    <property type="molecule type" value="Genomic_DNA"/>
</dbReference>
<dbReference type="Proteomes" id="UP000237438">
    <property type="component" value="Unassembled WGS sequence"/>
</dbReference>
<feature type="compositionally biased region" description="Low complexity" evidence="1">
    <location>
        <begin position="1"/>
        <end position="19"/>
    </location>
</feature>
<gene>
    <name evidence="2" type="ORF">EPUL_000683</name>
</gene>
<feature type="region of interest" description="Disordered" evidence="1">
    <location>
        <begin position="1"/>
        <end position="74"/>
    </location>
</feature>
<accession>A0A2S4Q0K4</accession>
<feature type="region of interest" description="Disordered" evidence="1">
    <location>
        <begin position="170"/>
        <end position="197"/>
    </location>
</feature>
<dbReference type="AlphaFoldDB" id="A0A2S4Q0K4"/>
<feature type="region of interest" description="Disordered" evidence="1">
    <location>
        <begin position="93"/>
        <end position="114"/>
    </location>
</feature>
<evidence type="ECO:0000313" key="2">
    <source>
        <dbReference type="EMBL" id="POS87818.1"/>
    </source>
</evidence>
<name>A0A2S4Q0K4_9PEZI</name>
<feature type="compositionally biased region" description="Polar residues" evidence="1">
    <location>
        <begin position="45"/>
        <end position="69"/>
    </location>
</feature>
<comment type="caution">
    <text evidence="2">The sequence shown here is derived from an EMBL/GenBank/DDBJ whole genome shotgun (WGS) entry which is preliminary data.</text>
</comment>
<feature type="compositionally biased region" description="Basic and acidic residues" evidence="1">
    <location>
        <begin position="93"/>
        <end position="105"/>
    </location>
</feature>
<organism evidence="2 3">
    <name type="scientific">Erysiphe pulchra</name>
    <dbReference type="NCBI Taxonomy" id="225359"/>
    <lineage>
        <taxon>Eukaryota</taxon>
        <taxon>Fungi</taxon>
        <taxon>Dikarya</taxon>
        <taxon>Ascomycota</taxon>
        <taxon>Pezizomycotina</taxon>
        <taxon>Leotiomycetes</taxon>
        <taxon>Erysiphales</taxon>
        <taxon>Erysiphaceae</taxon>
        <taxon>Erysiphe</taxon>
    </lineage>
</organism>